<dbReference type="EMBL" id="JAACNO010000707">
    <property type="protein sequence ID" value="KAF4145674.1"/>
    <property type="molecule type" value="Genomic_DNA"/>
</dbReference>
<evidence type="ECO:0000313" key="3">
    <source>
        <dbReference type="Proteomes" id="UP000704712"/>
    </source>
</evidence>
<dbReference type="AlphaFoldDB" id="A0A8S9V2G5"/>
<feature type="compositionally biased region" description="Polar residues" evidence="1">
    <location>
        <begin position="39"/>
        <end position="48"/>
    </location>
</feature>
<dbReference type="Proteomes" id="UP000704712">
    <property type="component" value="Unassembled WGS sequence"/>
</dbReference>
<organism evidence="2 3">
    <name type="scientific">Phytophthora infestans</name>
    <name type="common">Potato late blight agent</name>
    <name type="synonym">Botrytis infestans</name>
    <dbReference type="NCBI Taxonomy" id="4787"/>
    <lineage>
        <taxon>Eukaryota</taxon>
        <taxon>Sar</taxon>
        <taxon>Stramenopiles</taxon>
        <taxon>Oomycota</taxon>
        <taxon>Peronosporomycetes</taxon>
        <taxon>Peronosporales</taxon>
        <taxon>Peronosporaceae</taxon>
        <taxon>Phytophthora</taxon>
    </lineage>
</organism>
<evidence type="ECO:0000256" key="1">
    <source>
        <dbReference type="SAM" id="MobiDB-lite"/>
    </source>
</evidence>
<proteinExistence type="predicted"/>
<feature type="compositionally biased region" description="Basic and acidic residues" evidence="1">
    <location>
        <begin position="51"/>
        <end position="61"/>
    </location>
</feature>
<feature type="region of interest" description="Disordered" evidence="1">
    <location>
        <begin position="29"/>
        <end position="61"/>
    </location>
</feature>
<gene>
    <name evidence="2" type="ORF">GN958_ATG05136</name>
</gene>
<accession>A0A8S9V2G5</accession>
<evidence type="ECO:0000313" key="2">
    <source>
        <dbReference type="EMBL" id="KAF4145674.1"/>
    </source>
</evidence>
<sequence length="61" mass="6837">MNFVPDLGVSEEVLYCTRHEIDAEQEAELESVHFEQDPETTITESLSGESMGHEKGKGLTR</sequence>
<comment type="caution">
    <text evidence="2">The sequence shown here is derived from an EMBL/GenBank/DDBJ whole genome shotgun (WGS) entry which is preliminary data.</text>
</comment>
<name>A0A8S9V2G5_PHYIN</name>
<reference evidence="2" key="1">
    <citation type="submission" date="2020-03" db="EMBL/GenBank/DDBJ databases">
        <title>Hybrid Assembly of Korean Phytophthora infestans isolates.</title>
        <authorList>
            <person name="Prokchorchik M."/>
            <person name="Lee Y."/>
            <person name="Seo J."/>
            <person name="Cho J.-H."/>
            <person name="Park Y.-E."/>
            <person name="Jang D.-C."/>
            <person name="Im J.-S."/>
            <person name="Choi J.-G."/>
            <person name="Park H.-J."/>
            <person name="Lee G.-B."/>
            <person name="Lee Y.-G."/>
            <person name="Hong S.-Y."/>
            <person name="Cho K."/>
            <person name="Sohn K.H."/>
        </authorList>
    </citation>
    <scope>NUCLEOTIDE SEQUENCE</scope>
    <source>
        <strain evidence="2">KR_2_A2</strain>
    </source>
</reference>
<protein>
    <submittedName>
        <fullName evidence="2">Uncharacterized protein</fullName>
    </submittedName>
</protein>